<proteinExistence type="inferred from homology"/>
<dbReference type="PANTHER" id="PTHR43022:SF1">
    <property type="entry name" value="PROTEIN SMF"/>
    <property type="match status" value="1"/>
</dbReference>
<dbReference type="SUPFAM" id="SSF102405">
    <property type="entry name" value="MCP/YpsA-like"/>
    <property type="match status" value="1"/>
</dbReference>
<dbReference type="EMBL" id="DSZY01000011">
    <property type="protein sequence ID" value="HGU39981.1"/>
    <property type="molecule type" value="Genomic_DNA"/>
</dbReference>
<dbReference type="InterPro" id="IPR057666">
    <property type="entry name" value="DrpA_SLOG"/>
</dbReference>
<feature type="domain" description="Smf/DprA SLOG" evidence="2">
    <location>
        <begin position="120"/>
        <end position="312"/>
    </location>
</feature>
<sequence>MTQLPNIEETIFIALASDIIDHSMKKEKTRSSLRLTRRFWNNFATIARRQLGSLEMLTDIGNKELMELIKEALKLSEIRNSTEKFLESETENILGFVRSRCEHVSIVENTLKKFLEFGIKVVTILSHEYPYVLRQKLRDNTPPLLYYSGNLKLCNDEGVAIVGSRQPSRNAVVVAQKLAQTCALEGFTVVSGGAKGIDSIAHDTALEHGGNTVVFLSCEMLYILKCSEKKKCSDNRRFVIDSMKLTDEGRLLLISAVHPNAKFFTGNAMDRNKFIYTLSRAAFVVAANESGGTINGAMENLKKGYSQLWVVDYDLSGTDGGTPPGNKTLMKAAAVRRILESKILSNQFSVKNMFYTESLPRHGLFDFQ</sequence>
<comment type="similarity">
    <text evidence="1">Belongs to the DprA/Smf family.</text>
</comment>
<evidence type="ECO:0000256" key="1">
    <source>
        <dbReference type="ARBA" id="ARBA00006525"/>
    </source>
</evidence>
<dbReference type="PANTHER" id="PTHR43022">
    <property type="entry name" value="PROTEIN SMF"/>
    <property type="match status" value="1"/>
</dbReference>
<reference evidence="3" key="1">
    <citation type="journal article" date="2020" name="mSystems">
        <title>Genome- and Community-Level Interaction Insights into Carbon Utilization and Element Cycling Functions of Hydrothermarchaeota in Hydrothermal Sediment.</title>
        <authorList>
            <person name="Zhou Z."/>
            <person name="Liu Y."/>
            <person name="Xu W."/>
            <person name="Pan J."/>
            <person name="Luo Z.H."/>
            <person name="Li M."/>
        </authorList>
    </citation>
    <scope>NUCLEOTIDE SEQUENCE [LARGE SCALE GENOMIC DNA]</scope>
    <source>
        <strain evidence="3">SpSt-609</strain>
    </source>
</reference>
<protein>
    <recommendedName>
        <fullName evidence="2">Smf/DprA SLOG domain-containing protein</fullName>
    </recommendedName>
</protein>
<accession>A0A7C4RVM8</accession>
<comment type="caution">
    <text evidence="3">The sequence shown here is derived from an EMBL/GenBank/DDBJ whole genome shotgun (WGS) entry which is preliminary data.</text>
</comment>
<organism evidence="3">
    <name type="scientific">Fervidobacterium thailandense</name>
    <dbReference type="NCBI Taxonomy" id="1008305"/>
    <lineage>
        <taxon>Bacteria</taxon>
        <taxon>Thermotogati</taxon>
        <taxon>Thermotogota</taxon>
        <taxon>Thermotogae</taxon>
        <taxon>Thermotogales</taxon>
        <taxon>Fervidobacteriaceae</taxon>
        <taxon>Fervidobacterium</taxon>
    </lineage>
</organism>
<dbReference type="InterPro" id="IPR003488">
    <property type="entry name" value="DprA"/>
</dbReference>
<dbReference type="GO" id="GO:0009294">
    <property type="term" value="P:DNA-mediated transformation"/>
    <property type="evidence" value="ECO:0007669"/>
    <property type="project" value="InterPro"/>
</dbReference>
<gene>
    <name evidence="3" type="ORF">ENT77_02110</name>
</gene>
<dbReference type="Pfam" id="PF02481">
    <property type="entry name" value="DNA_processg_A"/>
    <property type="match status" value="1"/>
</dbReference>
<dbReference type="AlphaFoldDB" id="A0A7C4RVM8"/>
<evidence type="ECO:0000259" key="2">
    <source>
        <dbReference type="Pfam" id="PF02481"/>
    </source>
</evidence>
<evidence type="ECO:0000313" key="3">
    <source>
        <dbReference type="EMBL" id="HGU39981.1"/>
    </source>
</evidence>
<dbReference type="Gene3D" id="3.40.50.450">
    <property type="match status" value="1"/>
</dbReference>
<name>A0A7C4RVM8_9BACT</name>